<reference evidence="2 3" key="1">
    <citation type="submission" date="2013-08" db="EMBL/GenBank/DDBJ databases">
        <authorList>
            <person name="Huang J."/>
            <person name="Wang G."/>
        </authorList>
    </citation>
    <scope>NUCLEOTIDE SEQUENCE [LARGE SCALE GENOMIC DNA]</scope>
    <source>
        <strain evidence="2 3">JSM 076056</strain>
    </source>
</reference>
<gene>
    <name evidence="2" type="ORF">N781_15530</name>
</gene>
<keyword evidence="3" id="KW-1185">Reference proteome</keyword>
<dbReference type="OrthoDB" id="2970540at2"/>
<organism evidence="2 3">
    <name type="scientific">Pontibacillus halophilus JSM 076056 = DSM 19796</name>
    <dbReference type="NCBI Taxonomy" id="1385510"/>
    <lineage>
        <taxon>Bacteria</taxon>
        <taxon>Bacillati</taxon>
        <taxon>Bacillota</taxon>
        <taxon>Bacilli</taxon>
        <taxon>Bacillales</taxon>
        <taxon>Bacillaceae</taxon>
        <taxon>Pontibacillus</taxon>
    </lineage>
</organism>
<dbReference type="Proteomes" id="UP000030528">
    <property type="component" value="Unassembled WGS sequence"/>
</dbReference>
<feature type="region of interest" description="Disordered" evidence="1">
    <location>
        <begin position="1"/>
        <end position="103"/>
    </location>
</feature>
<sequence>MSDNKKTARPPMLYITQPNYAQAEAKMQTTYRSSRETKPNKKVSLKKEMSQGEKERRKALEVKPVPQDVEEQPVREISNEVAEAEEQGTNNETMAQEQTSTISRRRRFRDMNVEEKVEYFISLPPQVPKMKCEVITEEGSHRGLIETFEDGVVGMKTIRRPYEAFIEFDTIRDIRLLGF</sequence>
<evidence type="ECO:0008006" key="4">
    <source>
        <dbReference type="Google" id="ProtNLM"/>
    </source>
</evidence>
<proteinExistence type="predicted"/>
<dbReference type="eggNOG" id="ENOG503386N">
    <property type="taxonomic scope" value="Bacteria"/>
</dbReference>
<evidence type="ECO:0000313" key="3">
    <source>
        <dbReference type="Proteomes" id="UP000030528"/>
    </source>
</evidence>
<comment type="caution">
    <text evidence="2">The sequence shown here is derived from an EMBL/GenBank/DDBJ whole genome shotgun (WGS) entry which is preliminary data.</text>
</comment>
<feature type="compositionally biased region" description="Basic and acidic residues" evidence="1">
    <location>
        <begin position="33"/>
        <end position="61"/>
    </location>
</feature>
<evidence type="ECO:0000313" key="2">
    <source>
        <dbReference type="EMBL" id="KGX92798.1"/>
    </source>
</evidence>
<dbReference type="Pfam" id="PF14153">
    <property type="entry name" value="Spore_coat_CotO"/>
    <property type="match status" value="1"/>
</dbReference>
<dbReference type="RefSeq" id="WP_026800162.1">
    <property type="nucleotide sequence ID" value="NZ_AULI01000007.1"/>
</dbReference>
<protein>
    <recommendedName>
        <fullName evidence="4">Spore coat protein CotO</fullName>
    </recommendedName>
</protein>
<dbReference type="AlphaFoldDB" id="A0A0A5GNG7"/>
<feature type="compositionally biased region" description="Polar residues" evidence="1">
    <location>
        <begin position="87"/>
        <end position="102"/>
    </location>
</feature>
<dbReference type="InterPro" id="IPR025439">
    <property type="entry name" value="Spore_coat_CotO"/>
</dbReference>
<accession>A0A0A5GNG7</accession>
<dbReference type="STRING" id="1385510.GCA_000425205_01752"/>
<dbReference type="EMBL" id="AVPE01000005">
    <property type="protein sequence ID" value="KGX92798.1"/>
    <property type="molecule type" value="Genomic_DNA"/>
</dbReference>
<evidence type="ECO:0000256" key="1">
    <source>
        <dbReference type="SAM" id="MobiDB-lite"/>
    </source>
</evidence>
<name>A0A0A5GNG7_9BACI</name>